<dbReference type="RefSeq" id="WP_313913649.1">
    <property type="nucleotide sequence ID" value="NZ_CP135076.1"/>
</dbReference>
<reference evidence="1 2" key="1">
    <citation type="submission" date="2023-09" db="EMBL/GenBank/DDBJ databases">
        <authorList>
            <person name="Rey-Velasco X."/>
        </authorList>
    </citation>
    <scope>NUCLEOTIDE SEQUENCE [LARGE SCALE GENOMIC DNA]</scope>
    <source>
        <strain evidence="1 2">W311</strain>
    </source>
</reference>
<name>A0ABZ0B6E6_9SPHN</name>
<evidence type="ECO:0008006" key="3">
    <source>
        <dbReference type="Google" id="ProtNLM"/>
    </source>
</evidence>
<dbReference type="Proteomes" id="UP001302249">
    <property type="component" value="Chromosome"/>
</dbReference>
<evidence type="ECO:0000313" key="1">
    <source>
        <dbReference type="EMBL" id="WNO52817.1"/>
    </source>
</evidence>
<proteinExistence type="predicted"/>
<dbReference type="EMBL" id="CP135076">
    <property type="protein sequence ID" value="WNO52817.1"/>
    <property type="molecule type" value="Genomic_DNA"/>
</dbReference>
<accession>A0ABZ0B6E6</accession>
<sequence length="174" mass="18017">MKRGWPIALVALAACSGGGGTAGKNRSNEPPGLEQAAIARGVIRDPEDSGIEGLYARDTDRLCLVRRADGYRIGVFVDYGTVQCSGTGRASRSGEALHVELGGRGACSFDARADGEHVVLPGDLPNGCDAYCGGRASLTGLDVSRLSESRSEAAALRDDRGRPLCPTAARAGKD</sequence>
<protein>
    <recommendedName>
        <fullName evidence="3">Lipoprotein</fullName>
    </recommendedName>
</protein>
<dbReference type="PROSITE" id="PS51257">
    <property type="entry name" value="PROKAR_LIPOPROTEIN"/>
    <property type="match status" value="1"/>
</dbReference>
<organism evidence="1 2">
    <name type="scientific">Stakelama saccharophila</name>
    <dbReference type="NCBI Taxonomy" id="3075605"/>
    <lineage>
        <taxon>Bacteria</taxon>
        <taxon>Pseudomonadati</taxon>
        <taxon>Pseudomonadota</taxon>
        <taxon>Alphaproteobacteria</taxon>
        <taxon>Sphingomonadales</taxon>
        <taxon>Sphingomonadaceae</taxon>
        <taxon>Stakelama</taxon>
    </lineage>
</organism>
<evidence type="ECO:0000313" key="2">
    <source>
        <dbReference type="Proteomes" id="UP001302249"/>
    </source>
</evidence>
<keyword evidence="2" id="KW-1185">Reference proteome</keyword>
<gene>
    <name evidence="1" type="ORF">RPR59_10135</name>
</gene>